<evidence type="ECO:0000259" key="2">
    <source>
        <dbReference type="Pfam" id="PF24883"/>
    </source>
</evidence>
<dbReference type="PANTHER" id="PTHR10039:SF15">
    <property type="entry name" value="NACHT DOMAIN-CONTAINING PROTEIN"/>
    <property type="match status" value="1"/>
</dbReference>
<proteinExistence type="predicted"/>
<accession>A0A3N4JSI3</accession>
<evidence type="ECO:0000313" key="4">
    <source>
        <dbReference type="Proteomes" id="UP000276215"/>
    </source>
</evidence>
<dbReference type="Pfam" id="PF24883">
    <property type="entry name" value="NPHP3_N"/>
    <property type="match status" value="1"/>
</dbReference>
<sequence>MVISSGAPITTSGYSDIRTRRVKYAGDWLLPSDEYRGWSDGSMDGKSGSAALFCSGGPVVGKTYISSLVIDSLCDQAEGENVAVACFYFDYAEGKEQTPTRVLGALLKQIVAGSEVIPPGSNN</sequence>
<evidence type="ECO:0000313" key="3">
    <source>
        <dbReference type="EMBL" id="RPA99100.1"/>
    </source>
</evidence>
<dbReference type="Proteomes" id="UP000276215">
    <property type="component" value="Unassembled WGS sequence"/>
</dbReference>
<name>A0A3N4JSI3_9PEZI</name>
<dbReference type="Gene3D" id="3.40.50.300">
    <property type="entry name" value="P-loop containing nucleotide triphosphate hydrolases"/>
    <property type="match status" value="1"/>
</dbReference>
<dbReference type="InterPro" id="IPR056884">
    <property type="entry name" value="NPHP3-like_N"/>
</dbReference>
<reference evidence="3 4" key="1">
    <citation type="journal article" date="2018" name="Nat. Ecol. Evol.">
        <title>Pezizomycetes genomes reveal the molecular basis of ectomycorrhizal truffle lifestyle.</title>
        <authorList>
            <person name="Murat C."/>
            <person name="Payen T."/>
            <person name="Noel B."/>
            <person name="Kuo A."/>
            <person name="Morin E."/>
            <person name="Chen J."/>
            <person name="Kohler A."/>
            <person name="Krizsan K."/>
            <person name="Balestrini R."/>
            <person name="Da Silva C."/>
            <person name="Montanini B."/>
            <person name="Hainaut M."/>
            <person name="Levati E."/>
            <person name="Barry K.W."/>
            <person name="Belfiori B."/>
            <person name="Cichocki N."/>
            <person name="Clum A."/>
            <person name="Dockter R.B."/>
            <person name="Fauchery L."/>
            <person name="Guy J."/>
            <person name="Iotti M."/>
            <person name="Le Tacon F."/>
            <person name="Lindquist E.A."/>
            <person name="Lipzen A."/>
            <person name="Malagnac F."/>
            <person name="Mello A."/>
            <person name="Molinier V."/>
            <person name="Miyauchi S."/>
            <person name="Poulain J."/>
            <person name="Riccioni C."/>
            <person name="Rubini A."/>
            <person name="Sitrit Y."/>
            <person name="Splivallo R."/>
            <person name="Traeger S."/>
            <person name="Wang M."/>
            <person name="Zifcakova L."/>
            <person name="Wipf D."/>
            <person name="Zambonelli A."/>
            <person name="Paolocci F."/>
            <person name="Nowrousian M."/>
            <person name="Ottonello S."/>
            <person name="Baldrian P."/>
            <person name="Spatafora J.W."/>
            <person name="Henrissat B."/>
            <person name="Nagy L.G."/>
            <person name="Aury J.M."/>
            <person name="Wincker P."/>
            <person name="Grigoriev I.V."/>
            <person name="Bonfante P."/>
            <person name="Martin F.M."/>
        </authorList>
    </citation>
    <scope>NUCLEOTIDE SEQUENCE [LARGE SCALE GENOMIC DNA]</scope>
    <source>
        <strain evidence="3 4">120613-1</strain>
    </source>
</reference>
<dbReference type="OrthoDB" id="448455at2759"/>
<dbReference type="AlphaFoldDB" id="A0A3N4JSI3"/>
<keyword evidence="4" id="KW-1185">Reference proteome</keyword>
<dbReference type="InterPro" id="IPR027417">
    <property type="entry name" value="P-loop_NTPase"/>
</dbReference>
<keyword evidence="1" id="KW-0677">Repeat</keyword>
<dbReference type="STRING" id="1336337.A0A3N4JSI3"/>
<dbReference type="PANTHER" id="PTHR10039">
    <property type="entry name" value="AMELOGENIN"/>
    <property type="match status" value="1"/>
</dbReference>
<evidence type="ECO:0000256" key="1">
    <source>
        <dbReference type="ARBA" id="ARBA00022737"/>
    </source>
</evidence>
<gene>
    <name evidence="3" type="ORF">L873DRAFT_1684900</name>
</gene>
<organism evidence="3 4">
    <name type="scientific">Choiromyces venosus 120613-1</name>
    <dbReference type="NCBI Taxonomy" id="1336337"/>
    <lineage>
        <taxon>Eukaryota</taxon>
        <taxon>Fungi</taxon>
        <taxon>Dikarya</taxon>
        <taxon>Ascomycota</taxon>
        <taxon>Pezizomycotina</taxon>
        <taxon>Pezizomycetes</taxon>
        <taxon>Pezizales</taxon>
        <taxon>Tuberaceae</taxon>
        <taxon>Choiromyces</taxon>
    </lineage>
</organism>
<protein>
    <recommendedName>
        <fullName evidence="2">Nephrocystin 3-like N-terminal domain-containing protein</fullName>
    </recommendedName>
</protein>
<feature type="domain" description="Nephrocystin 3-like N-terminal" evidence="2">
    <location>
        <begin position="26"/>
        <end position="113"/>
    </location>
</feature>
<dbReference type="EMBL" id="ML120390">
    <property type="protein sequence ID" value="RPA99100.1"/>
    <property type="molecule type" value="Genomic_DNA"/>
</dbReference>